<keyword evidence="2" id="KW-0472">Membrane</keyword>
<evidence type="ECO:0000256" key="3">
    <source>
        <dbReference type="SAM" id="SignalP"/>
    </source>
</evidence>
<keyword evidence="6" id="KW-1185">Reference proteome</keyword>
<evidence type="ECO:0000256" key="2">
    <source>
        <dbReference type="SAM" id="Phobius"/>
    </source>
</evidence>
<proteinExistence type="predicted"/>
<dbReference type="InterPro" id="IPR015919">
    <property type="entry name" value="Cadherin-like_sf"/>
</dbReference>
<dbReference type="InterPro" id="IPR013783">
    <property type="entry name" value="Ig-like_fold"/>
</dbReference>
<organism evidence="5 6">
    <name type="scientific">Cyclocybe aegerita</name>
    <name type="common">Black poplar mushroom</name>
    <name type="synonym">Agrocybe aegerita</name>
    <dbReference type="NCBI Taxonomy" id="1973307"/>
    <lineage>
        <taxon>Eukaryota</taxon>
        <taxon>Fungi</taxon>
        <taxon>Dikarya</taxon>
        <taxon>Basidiomycota</taxon>
        <taxon>Agaricomycotina</taxon>
        <taxon>Agaricomycetes</taxon>
        <taxon>Agaricomycetidae</taxon>
        <taxon>Agaricales</taxon>
        <taxon>Agaricineae</taxon>
        <taxon>Bolbitiaceae</taxon>
        <taxon>Cyclocybe</taxon>
    </lineage>
</organism>
<evidence type="ECO:0000313" key="6">
    <source>
        <dbReference type="Proteomes" id="UP000467700"/>
    </source>
</evidence>
<dbReference type="SMART" id="SM00736">
    <property type="entry name" value="CADG"/>
    <property type="match status" value="1"/>
</dbReference>
<dbReference type="GO" id="GO:0016020">
    <property type="term" value="C:membrane"/>
    <property type="evidence" value="ECO:0007669"/>
    <property type="project" value="InterPro"/>
</dbReference>
<accession>A0A8S0W0C7</accession>
<dbReference type="AlphaFoldDB" id="A0A8S0W0C7"/>
<dbReference type="InterPro" id="IPR006644">
    <property type="entry name" value="Cadg"/>
</dbReference>
<dbReference type="Proteomes" id="UP000467700">
    <property type="component" value="Unassembled WGS sequence"/>
</dbReference>
<evidence type="ECO:0000256" key="1">
    <source>
        <dbReference type="SAM" id="MobiDB-lite"/>
    </source>
</evidence>
<feature type="domain" description="Dystroglycan-type cadherin-like" evidence="4">
    <location>
        <begin position="23"/>
        <end position="118"/>
    </location>
</feature>
<dbReference type="EMBL" id="CACVBS010000047">
    <property type="protein sequence ID" value="CAA7265115.1"/>
    <property type="molecule type" value="Genomic_DNA"/>
</dbReference>
<sequence length="946" mass="101632">MSVILLFLLASFTATTYAASSVTVVQDLNHQLPLVARVNQPYSWTFSPYTFSASDGPLKYTTSTLPAWLLFDDLTQTFHGIPSANDTGYPEITVTAHATSSSTSSRFTICVTGDSPPSLNLPLYQQFNSTSKSLSSVFFLRPGSAISSPNPTLRVPRKWSFSVGIESTTYVDGDRDVFYELRMANGSNIPDFLNFNSQTVALDGVVPTADKIPQPSLLPFLLYVSDQEGYSSTTVPFDIVVADHELSLETASLPTINITTATPFLVSLLSSADFTGVLVDGGPIQPSNISTLDLNVSGYSWLHYDAPSRTLSGTPGSDVTGSSPLLPVTLTTIFNQTIRTNVSLALVESYFVMPDLPSLHVSPGDQIHFNLAQWFSTSTAIPGHDSANITASFDPIITANWLRYDDNTSNLTGTVPPDYQSPSDHVTVTFTAYSRVTHSTSHATLAIYIPSTNNTQAIVPTRPSGLDVQAHKRLVLAVVLSFGLIGALVLLVGFFALCRRWARVKDTAVLGEEGRNAWSEKDRRWYGMTLSPGGTRVVERTPTNPSGSEDSLSPLTRPQEAFPNYGLGLRRVSERSHPQGSPGGEVISPGVLSKKEFLARLRETVRKVSGKYEQRQRALPNRPMIGKPILVASTRGPDQTDSMMQNSTSNPFEDAPLGQPGSTFMTGSPSNSTGEHSIPRRRPDFAPPKNMAQVHFDDTSFLVRQVSTGSMGANSYRSGKSGLSGESFVEVPMGPPTKPRLVPFTSSTRVPVPQATAVVVGAPGGNFPPKRVASQYAKVCKVDSNGESVEEGIKLSGTSDELTMGIHYVRSLGADQLAVNTSSLGGGSPVLSNIRSSFTSLESSHLGHRSEKGPMKVLVRTGERFKFRVPVVSTGGKGKGYYVKQTSGQPLPKFIHPDLNGIGNKGVLELSGVATFKDIGDVSIGVYAEKDGACVATVVIEVVGKR</sequence>
<gene>
    <name evidence="5" type="ORF">AAE3_LOCUS7475</name>
</gene>
<dbReference type="Pfam" id="PF05345">
    <property type="entry name" value="He_PIG"/>
    <property type="match status" value="2"/>
</dbReference>
<comment type="caution">
    <text evidence="5">The sequence shown here is derived from an EMBL/GenBank/DDBJ whole genome shotgun (WGS) entry which is preliminary data.</text>
</comment>
<protein>
    <recommendedName>
        <fullName evidence="4">Dystroglycan-type cadherin-like domain-containing protein</fullName>
    </recommendedName>
</protein>
<keyword evidence="2" id="KW-1133">Transmembrane helix</keyword>
<keyword evidence="3" id="KW-0732">Signal</keyword>
<feature type="transmembrane region" description="Helical" evidence="2">
    <location>
        <begin position="474"/>
        <end position="497"/>
    </location>
</feature>
<dbReference type="GO" id="GO:0005509">
    <property type="term" value="F:calcium ion binding"/>
    <property type="evidence" value="ECO:0007669"/>
    <property type="project" value="InterPro"/>
</dbReference>
<name>A0A8S0W0C7_CYCAE</name>
<dbReference type="Gene3D" id="2.60.40.10">
    <property type="entry name" value="Immunoglobulins"/>
    <property type="match status" value="2"/>
</dbReference>
<keyword evidence="2" id="KW-0812">Transmembrane</keyword>
<feature type="signal peptide" evidence="3">
    <location>
        <begin position="1"/>
        <end position="18"/>
    </location>
</feature>
<reference evidence="5 6" key="1">
    <citation type="submission" date="2020-01" db="EMBL/GenBank/DDBJ databases">
        <authorList>
            <person name="Gupta K D."/>
        </authorList>
    </citation>
    <scope>NUCLEOTIDE SEQUENCE [LARGE SCALE GENOMIC DNA]</scope>
</reference>
<dbReference type="SUPFAM" id="SSF49313">
    <property type="entry name" value="Cadherin-like"/>
    <property type="match status" value="2"/>
</dbReference>
<feature type="compositionally biased region" description="Polar residues" evidence="1">
    <location>
        <begin position="541"/>
        <end position="556"/>
    </location>
</feature>
<feature type="region of interest" description="Disordered" evidence="1">
    <location>
        <begin position="533"/>
        <end position="558"/>
    </location>
</feature>
<dbReference type="OrthoDB" id="414243at2759"/>
<feature type="chain" id="PRO_5035785162" description="Dystroglycan-type cadherin-like domain-containing protein" evidence="3">
    <location>
        <begin position="19"/>
        <end position="946"/>
    </location>
</feature>
<evidence type="ECO:0000313" key="5">
    <source>
        <dbReference type="EMBL" id="CAA7265115.1"/>
    </source>
</evidence>
<evidence type="ECO:0000259" key="4">
    <source>
        <dbReference type="SMART" id="SM00736"/>
    </source>
</evidence>